<comment type="caution">
    <text evidence="1">The sequence shown here is derived from an EMBL/GenBank/DDBJ whole genome shotgun (WGS) entry which is preliminary data.</text>
</comment>
<gene>
    <name evidence="1" type="ORF">B0H67DRAFT_640471</name>
</gene>
<reference evidence="1" key="1">
    <citation type="submission" date="2023-06" db="EMBL/GenBank/DDBJ databases">
        <title>Genome-scale phylogeny and comparative genomics of the fungal order Sordariales.</title>
        <authorList>
            <consortium name="Lawrence Berkeley National Laboratory"/>
            <person name="Hensen N."/>
            <person name="Bonometti L."/>
            <person name="Westerberg I."/>
            <person name="Brannstrom I.O."/>
            <person name="Guillou S."/>
            <person name="Cros-Aarteil S."/>
            <person name="Calhoun S."/>
            <person name="Haridas S."/>
            <person name="Kuo A."/>
            <person name="Mondo S."/>
            <person name="Pangilinan J."/>
            <person name="Riley R."/>
            <person name="Labutti K."/>
            <person name="Andreopoulos B."/>
            <person name="Lipzen A."/>
            <person name="Chen C."/>
            <person name="Yanf M."/>
            <person name="Daum C."/>
            <person name="Ng V."/>
            <person name="Clum A."/>
            <person name="Steindorff A."/>
            <person name="Ohm R."/>
            <person name="Martin F."/>
            <person name="Silar P."/>
            <person name="Natvig D."/>
            <person name="Lalanne C."/>
            <person name="Gautier V."/>
            <person name="Ament-Velasquez S.L."/>
            <person name="Kruys A."/>
            <person name="Hutchinson M.I."/>
            <person name="Powell A.J."/>
            <person name="Barry K."/>
            <person name="Miller A.N."/>
            <person name="Grigoriev I.V."/>
            <person name="Debuchy R."/>
            <person name="Gladieux P."/>
            <person name="Thoren M.H."/>
            <person name="Johannesson H."/>
        </authorList>
    </citation>
    <scope>NUCLEOTIDE SEQUENCE</scope>
    <source>
        <strain evidence="1">SMH4607-1</strain>
    </source>
</reference>
<keyword evidence="2" id="KW-1185">Reference proteome</keyword>
<sequence>MAQPTATSTLASAPSILDRLATEPPIEDDGGPVVNSMFGIPGLDDVIRGGLEIVIGRRNPAEVLPSIMPSIGELVQALRAGGVPIPMDQIARLGINSPEFYCIIGAGAAVPPAAPPHVIVTKAQGAHRDCPSLWYVNFPRVVSGADADAVRRSRKSMMNFRSWSSRKWWEEVGRRYGIADDPVQLASQSKQFAEIACEDMVKMSWLRTTNIPTTMMYNLDCDARNLHAQLAEKVMQNWTTVDSELVEAIEPVFQGIVRAVQLGSRESSQMKNVVMEKYVYEPSNRSITSYIRLLSFEVKDTVYDIIRGKGGERQSRVNIRFSVCFYEAVFEGSLWEQFSTTLHDDETNLLWDYVRIQTIDVQGSNH</sequence>
<organism evidence="1 2">
    <name type="scientific">Lasiosphaeris hirsuta</name>
    <dbReference type="NCBI Taxonomy" id="260670"/>
    <lineage>
        <taxon>Eukaryota</taxon>
        <taxon>Fungi</taxon>
        <taxon>Dikarya</taxon>
        <taxon>Ascomycota</taxon>
        <taxon>Pezizomycotina</taxon>
        <taxon>Sordariomycetes</taxon>
        <taxon>Sordariomycetidae</taxon>
        <taxon>Sordariales</taxon>
        <taxon>Lasiosphaeriaceae</taxon>
        <taxon>Lasiosphaeris</taxon>
    </lineage>
</organism>
<protein>
    <submittedName>
        <fullName evidence="1">Uncharacterized protein</fullName>
    </submittedName>
</protein>
<dbReference type="AlphaFoldDB" id="A0AA40EBI7"/>
<accession>A0AA40EBI7</accession>
<evidence type="ECO:0000313" key="1">
    <source>
        <dbReference type="EMBL" id="KAK0732172.1"/>
    </source>
</evidence>
<dbReference type="EMBL" id="JAUKUA010000001">
    <property type="protein sequence ID" value="KAK0732172.1"/>
    <property type="molecule type" value="Genomic_DNA"/>
</dbReference>
<evidence type="ECO:0000313" key="2">
    <source>
        <dbReference type="Proteomes" id="UP001172102"/>
    </source>
</evidence>
<name>A0AA40EBI7_9PEZI</name>
<proteinExistence type="predicted"/>
<dbReference type="Proteomes" id="UP001172102">
    <property type="component" value="Unassembled WGS sequence"/>
</dbReference>